<evidence type="ECO:0000313" key="8">
    <source>
        <dbReference type="EMBL" id="KAJ8774215.1"/>
    </source>
</evidence>
<dbReference type="InterPro" id="IPR050581">
    <property type="entry name" value="CRR_secretory_protein"/>
</dbReference>
<evidence type="ECO:0000256" key="2">
    <source>
        <dbReference type="ARBA" id="ARBA00022525"/>
    </source>
</evidence>
<dbReference type="InterPro" id="IPR038408">
    <property type="entry name" value="GNK2_sf"/>
</dbReference>
<feature type="signal peptide" evidence="6">
    <location>
        <begin position="1"/>
        <end position="17"/>
    </location>
</feature>
<feature type="chain" id="PRO_5043474052" description="Gnk2-homologous domain-containing protein" evidence="6">
    <location>
        <begin position="18"/>
        <end position="249"/>
    </location>
</feature>
<organism evidence="8 9">
    <name type="scientific">Erythroxylum novogranatense</name>
    <dbReference type="NCBI Taxonomy" id="1862640"/>
    <lineage>
        <taxon>Eukaryota</taxon>
        <taxon>Viridiplantae</taxon>
        <taxon>Streptophyta</taxon>
        <taxon>Embryophyta</taxon>
        <taxon>Tracheophyta</taxon>
        <taxon>Spermatophyta</taxon>
        <taxon>Magnoliopsida</taxon>
        <taxon>eudicotyledons</taxon>
        <taxon>Gunneridae</taxon>
        <taxon>Pentapetalae</taxon>
        <taxon>rosids</taxon>
        <taxon>fabids</taxon>
        <taxon>Malpighiales</taxon>
        <taxon>Erythroxylaceae</taxon>
        <taxon>Erythroxylum</taxon>
    </lineage>
</organism>
<dbReference type="InterPro" id="IPR002902">
    <property type="entry name" value="GNK2"/>
</dbReference>
<dbReference type="PROSITE" id="PS51473">
    <property type="entry name" value="GNK2"/>
    <property type="match status" value="2"/>
</dbReference>
<evidence type="ECO:0000256" key="5">
    <source>
        <dbReference type="ARBA" id="ARBA00038515"/>
    </source>
</evidence>
<reference evidence="8 9" key="1">
    <citation type="submission" date="2021-09" db="EMBL/GenBank/DDBJ databases">
        <title>Genomic insights and catalytic innovation underlie evolution of tropane alkaloids biosynthesis.</title>
        <authorList>
            <person name="Wang Y.-J."/>
            <person name="Tian T."/>
            <person name="Huang J.-P."/>
            <person name="Huang S.-X."/>
        </authorList>
    </citation>
    <scope>NUCLEOTIDE SEQUENCE [LARGE SCALE GENOMIC DNA]</scope>
    <source>
        <strain evidence="8">KIB-2018</strain>
        <tissue evidence="8">Leaf</tissue>
    </source>
</reference>
<evidence type="ECO:0000256" key="6">
    <source>
        <dbReference type="SAM" id="SignalP"/>
    </source>
</evidence>
<accession>A0AAV8U7A1</accession>
<feature type="domain" description="Gnk2-homologous" evidence="7">
    <location>
        <begin position="29"/>
        <end position="131"/>
    </location>
</feature>
<dbReference type="Pfam" id="PF01657">
    <property type="entry name" value="Stress-antifung"/>
    <property type="match status" value="2"/>
</dbReference>
<dbReference type="PANTHER" id="PTHR32411:SF43">
    <property type="entry name" value="CYSTEINE-RICH REPEAT SECRETORY PROTEIN 38"/>
    <property type="match status" value="1"/>
</dbReference>
<evidence type="ECO:0000256" key="1">
    <source>
        <dbReference type="ARBA" id="ARBA00004613"/>
    </source>
</evidence>
<evidence type="ECO:0000313" key="9">
    <source>
        <dbReference type="Proteomes" id="UP001159364"/>
    </source>
</evidence>
<comment type="subcellular location">
    <subcellularLocation>
        <location evidence="1">Secreted</location>
    </subcellularLocation>
</comment>
<keyword evidence="9" id="KW-1185">Reference proteome</keyword>
<name>A0AAV8U7A1_9ROSI</name>
<feature type="domain" description="Gnk2-homologous" evidence="7">
    <location>
        <begin position="137"/>
        <end position="246"/>
    </location>
</feature>
<keyword evidence="4" id="KW-0677">Repeat</keyword>
<comment type="similarity">
    <text evidence="5">Belongs to the cysteine-rich repeat secretory protein family.</text>
</comment>
<keyword evidence="2" id="KW-0964">Secreted</keyword>
<evidence type="ECO:0000256" key="3">
    <source>
        <dbReference type="ARBA" id="ARBA00022729"/>
    </source>
</evidence>
<dbReference type="GO" id="GO:0005576">
    <property type="term" value="C:extracellular region"/>
    <property type="evidence" value="ECO:0007669"/>
    <property type="project" value="UniProtKB-SubCell"/>
</dbReference>
<evidence type="ECO:0000259" key="7">
    <source>
        <dbReference type="PROSITE" id="PS51473"/>
    </source>
</evidence>
<dbReference type="Proteomes" id="UP001159364">
    <property type="component" value="Linkage Group LG01"/>
</dbReference>
<keyword evidence="3 6" id="KW-0732">Signal</keyword>
<dbReference type="PANTHER" id="PTHR32411">
    <property type="entry name" value="CYSTEINE-RICH REPEAT SECRETORY PROTEIN 38-RELATED"/>
    <property type="match status" value="1"/>
</dbReference>
<dbReference type="AlphaFoldDB" id="A0AAV8U7A1"/>
<gene>
    <name evidence="8" type="ORF">K2173_009646</name>
</gene>
<dbReference type="EMBL" id="JAIWQS010000001">
    <property type="protein sequence ID" value="KAJ8774215.1"/>
    <property type="molecule type" value="Genomic_DNA"/>
</dbReference>
<dbReference type="Gene3D" id="3.30.430.20">
    <property type="entry name" value="Gnk2 domain, C-X8-C-X2-C motif"/>
    <property type="match status" value="2"/>
</dbReference>
<evidence type="ECO:0000256" key="4">
    <source>
        <dbReference type="ARBA" id="ARBA00022737"/>
    </source>
</evidence>
<comment type="caution">
    <text evidence="8">The sequence shown here is derived from an EMBL/GenBank/DDBJ whole genome shotgun (WGS) entry which is preliminary data.</text>
</comment>
<proteinExistence type="inferred from homology"/>
<protein>
    <recommendedName>
        <fullName evidence="7">Gnk2-homologous domain-containing protein</fullName>
    </recommendedName>
</protein>
<dbReference type="CDD" id="cd23509">
    <property type="entry name" value="Gnk2-like"/>
    <property type="match status" value="2"/>
</dbReference>
<sequence>MRFSILAISFLYPLLFALINLPQSSVHGVDPLSYVCSSPDYSPNDAFASNMNQLFTSLFSTVPNSGYGGESLGQNSDRVHGLALCTSDVRDQRCKTCLEDAGREIRKRCPSNKRAIIWYDDCMLKYSNKKFFGSFDRHNKFYQCNPKKVCLHHRYDFTIARLVLLDLLMTGTRNNGNLYASHSVEIRSDSNDRIYGFSQCTRDISIDKCLTCLGRISSRLRHACFRRTGGKYLSGSCMVRYESYPFAYS</sequence>